<sequence>MDLSISALISKFEAIQRELVEIQSYIARRPEASLSIDRRNNISTDIHHRTSVDDATNRGRLVPKMTSDMSDTHYYGEDISADTYATLRRHQFNLENLEERFQRMENTTVTMKEKWRRGDEAMRDFTVLKILKWKTCQLSTLAKIVLKEPKLTSNTKLDTTACLGAWSVLEISDDFGAFWRYLEQASEMTIELDHRSILEKNNRLILTYVYRSTAKRIESLFGHSQLEAQVFTILQDYP</sequence>
<comment type="caution">
    <text evidence="2">The sequence shown here is derived from an EMBL/GenBank/DDBJ whole genome shotgun (WGS) entry which is preliminary data.</text>
</comment>
<keyword evidence="1" id="KW-0175">Coiled coil</keyword>
<gene>
    <name evidence="2" type="ORF">DY000_02030965</name>
</gene>
<reference evidence="2 3" key="1">
    <citation type="journal article" date="2020" name="BMC Genomics">
        <title>Intraspecific diversification of the crop wild relative Brassica cretica Lam. using demographic model selection.</title>
        <authorList>
            <person name="Kioukis A."/>
            <person name="Michalopoulou V.A."/>
            <person name="Briers L."/>
            <person name="Pirintsos S."/>
            <person name="Studholme D.J."/>
            <person name="Pavlidis P."/>
            <person name="Sarris P.F."/>
        </authorList>
    </citation>
    <scope>NUCLEOTIDE SEQUENCE [LARGE SCALE GENOMIC DNA]</scope>
    <source>
        <strain evidence="3">cv. PFS-1207/04</strain>
    </source>
</reference>
<dbReference type="Proteomes" id="UP000266723">
    <property type="component" value="Unassembled WGS sequence"/>
</dbReference>
<proteinExistence type="predicted"/>
<accession>A0ABQ7DYE9</accession>
<dbReference type="EMBL" id="QGKV02000649">
    <property type="protein sequence ID" value="KAF3582857.1"/>
    <property type="molecule type" value="Genomic_DNA"/>
</dbReference>
<keyword evidence="3" id="KW-1185">Reference proteome</keyword>
<organism evidence="2 3">
    <name type="scientific">Brassica cretica</name>
    <name type="common">Mustard</name>
    <dbReference type="NCBI Taxonomy" id="69181"/>
    <lineage>
        <taxon>Eukaryota</taxon>
        <taxon>Viridiplantae</taxon>
        <taxon>Streptophyta</taxon>
        <taxon>Embryophyta</taxon>
        <taxon>Tracheophyta</taxon>
        <taxon>Spermatophyta</taxon>
        <taxon>Magnoliopsida</taxon>
        <taxon>eudicotyledons</taxon>
        <taxon>Gunneridae</taxon>
        <taxon>Pentapetalae</taxon>
        <taxon>rosids</taxon>
        <taxon>malvids</taxon>
        <taxon>Brassicales</taxon>
        <taxon>Brassicaceae</taxon>
        <taxon>Brassiceae</taxon>
        <taxon>Brassica</taxon>
    </lineage>
</organism>
<feature type="coiled-coil region" evidence="1">
    <location>
        <begin position="87"/>
        <end position="114"/>
    </location>
</feature>
<evidence type="ECO:0000256" key="1">
    <source>
        <dbReference type="SAM" id="Coils"/>
    </source>
</evidence>
<evidence type="ECO:0000313" key="2">
    <source>
        <dbReference type="EMBL" id="KAF3582857.1"/>
    </source>
</evidence>
<evidence type="ECO:0000313" key="3">
    <source>
        <dbReference type="Proteomes" id="UP000266723"/>
    </source>
</evidence>
<name>A0ABQ7DYE9_BRACR</name>
<protein>
    <submittedName>
        <fullName evidence="2">Uncharacterized protein</fullName>
    </submittedName>
</protein>